<dbReference type="Gene3D" id="1.20.1280.50">
    <property type="match status" value="1"/>
</dbReference>
<keyword evidence="1" id="KW-0175">Coiled coil</keyword>
<evidence type="ECO:0000259" key="2">
    <source>
        <dbReference type="PROSITE" id="PS50181"/>
    </source>
</evidence>
<dbReference type="GO" id="GO:0031146">
    <property type="term" value="P:SCF-dependent proteasomal ubiquitin-dependent protein catabolic process"/>
    <property type="evidence" value="ECO:0007669"/>
    <property type="project" value="TreeGrafter"/>
</dbReference>
<dbReference type="VEuPathDB" id="FungiDB:PV10_03593"/>
<dbReference type="EMBL" id="NAJM01000028">
    <property type="protein sequence ID" value="RVX69627.1"/>
    <property type="molecule type" value="Genomic_DNA"/>
</dbReference>
<dbReference type="Proteomes" id="UP000288859">
    <property type="component" value="Unassembled WGS sequence"/>
</dbReference>
<proteinExistence type="predicted"/>
<evidence type="ECO:0000313" key="4">
    <source>
        <dbReference type="Proteomes" id="UP000288859"/>
    </source>
</evidence>
<comment type="caution">
    <text evidence="3">The sequence shown here is derived from an EMBL/GenBank/DDBJ whole genome shotgun (WGS) entry which is preliminary data.</text>
</comment>
<dbReference type="InterPro" id="IPR001810">
    <property type="entry name" value="F-box_dom"/>
</dbReference>
<dbReference type="OrthoDB" id="629492at2759"/>
<dbReference type="InterPro" id="IPR032675">
    <property type="entry name" value="LRR_dom_sf"/>
</dbReference>
<dbReference type="PANTHER" id="PTHR13318">
    <property type="entry name" value="PARTNER OF PAIRED, ISOFORM B-RELATED"/>
    <property type="match status" value="1"/>
</dbReference>
<feature type="coiled-coil region" evidence="1">
    <location>
        <begin position="108"/>
        <end position="135"/>
    </location>
</feature>
<dbReference type="SMART" id="SM00256">
    <property type="entry name" value="FBOX"/>
    <property type="match status" value="1"/>
</dbReference>
<reference evidence="3 4" key="1">
    <citation type="submission" date="2017-03" db="EMBL/GenBank/DDBJ databases">
        <title>Genomes of endolithic fungi from Antarctica.</title>
        <authorList>
            <person name="Coleine C."/>
            <person name="Masonjones S."/>
            <person name="Stajich J.E."/>
        </authorList>
    </citation>
    <scope>NUCLEOTIDE SEQUENCE [LARGE SCALE GENOMIC DNA]</scope>
    <source>
        <strain evidence="3 4">CCFEE 6314</strain>
    </source>
</reference>
<evidence type="ECO:0000313" key="3">
    <source>
        <dbReference type="EMBL" id="RVX69627.1"/>
    </source>
</evidence>
<dbReference type="AlphaFoldDB" id="A0A438N1Q1"/>
<dbReference type="InterPro" id="IPR011990">
    <property type="entry name" value="TPR-like_helical_dom_sf"/>
</dbReference>
<gene>
    <name evidence="3" type="ORF">B0A52_06691</name>
</gene>
<dbReference type="SUPFAM" id="SSF48452">
    <property type="entry name" value="TPR-like"/>
    <property type="match status" value="1"/>
</dbReference>
<organism evidence="3 4">
    <name type="scientific">Exophiala mesophila</name>
    <name type="common">Black yeast-like fungus</name>
    <dbReference type="NCBI Taxonomy" id="212818"/>
    <lineage>
        <taxon>Eukaryota</taxon>
        <taxon>Fungi</taxon>
        <taxon>Dikarya</taxon>
        <taxon>Ascomycota</taxon>
        <taxon>Pezizomycotina</taxon>
        <taxon>Eurotiomycetes</taxon>
        <taxon>Chaetothyriomycetidae</taxon>
        <taxon>Chaetothyriales</taxon>
        <taxon>Herpotrichiellaceae</taxon>
        <taxon>Exophiala</taxon>
    </lineage>
</organism>
<dbReference type="Gene3D" id="1.25.40.10">
    <property type="entry name" value="Tetratricopeptide repeat domain"/>
    <property type="match status" value="1"/>
</dbReference>
<dbReference type="Pfam" id="PF00646">
    <property type="entry name" value="F-box"/>
    <property type="match status" value="1"/>
</dbReference>
<feature type="domain" description="F-box" evidence="2">
    <location>
        <begin position="139"/>
        <end position="191"/>
    </location>
</feature>
<dbReference type="PROSITE" id="PS50181">
    <property type="entry name" value="FBOX"/>
    <property type="match status" value="1"/>
</dbReference>
<dbReference type="SUPFAM" id="SSF52047">
    <property type="entry name" value="RNI-like"/>
    <property type="match status" value="1"/>
</dbReference>
<dbReference type="InterPro" id="IPR036047">
    <property type="entry name" value="F-box-like_dom_sf"/>
</dbReference>
<dbReference type="GO" id="GO:0019005">
    <property type="term" value="C:SCF ubiquitin ligase complex"/>
    <property type="evidence" value="ECO:0007669"/>
    <property type="project" value="TreeGrafter"/>
</dbReference>
<name>A0A438N1Q1_EXOME</name>
<sequence length="559" mass="63040">MPVSVATLLETFQQHFRKRDYTSALDALATALCRPESERGPDHLQILDYRIAVYLAQENKDSALKDAKAMIRTDRTDGRGYLRCGQIEKLNGNFITAKTWYEQGLKRVASDSRKYASLQKQLQKIEKEIALQVSREKAADPMTTLPIEVAEIILSFLSYKSLHLLLRVSKSWNRFIRTVRPLSDTLDYQDTSKQVTTTALRATLKRLKSPTHVMAYNLSAPAAQFLYYRLQYTENFKSLGTLHLRMMPNFNLPFERYPLRNINLSHPSHITLSLVSRILKGCPELMSAEFSSIRSNSQTSPAAWSFTCPKLESLSLAGVVNQGLHVPSSFVVSLVSLKRLTLSKVRLDPDQERHQGQIDLRLLESLQTLQLIGPNVASKLILPPSIQTLSLVTRALFPEPVTSADICTSLKNLHYLNISDSTWPPFLQKDHMSANRASLRDLSLYLHPYGDRKFAELWLAGCFQNVQRLSLSCQAVEDIDSGMFIEGFPELRTLKLHSAMITGVFVVDLLKAKTCKIREITLSACDKVSSDIVEWAAHRGVSVSITKATELGSTRLREQ</sequence>
<accession>A0A438N1Q1</accession>
<evidence type="ECO:0000256" key="1">
    <source>
        <dbReference type="SAM" id="Coils"/>
    </source>
</evidence>
<dbReference type="Gene3D" id="3.80.10.10">
    <property type="entry name" value="Ribonuclease Inhibitor"/>
    <property type="match status" value="1"/>
</dbReference>
<protein>
    <recommendedName>
        <fullName evidence="2">F-box domain-containing protein</fullName>
    </recommendedName>
</protein>
<dbReference type="SUPFAM" id="SSF81383">
    <property type="entry name" value="F-box domain"/>
    <property type="match status" value="1"/>
</dbReference>